<comment type="similarity">
    <text evidence="1">Belongs to the carotenoid oxygenase family.</text>
</comment>
<sequence length="614" mass="66281">MATQQLMMLSSGQPTLPSSSSPSPSPSMATQHSMMFTTKKITKPPPLHTTATTTTTIVAPPPIKPPLLVPTTPASPLNPLQKLVAAALDSVESGIAALEKRRPLPKTADPAVQISGNYAPVPESPPRRDLEVVGRIPDALLSGAYLRNGANPMLPPSAGHHLFDGDGMVHAVSFSGPREAAHSCRFTRTSRLEQETSLGRPVFPRCIGELQGWLGLARLALFCLRAAAGVVDPSRGTGVANAGLVFFAGRLLAMSEEDLPYHVRVTPDGDVETAGRFDFCGQLGSSMIAHPKVDPATGELFALGYSVLARPYLKYFHVDPATGEKSPDVPITLGQPTMIHDFAITENYAVIPDQQVVFDLSRMVTGGSPIRCDRKKVPRFGVLPRYDRDESRIRWIDAPAGCFCFHLWNAWEEGEEVVVVGSCMVPPDAVFSENAAGGGCGDKPIDSVLSEIRLSLLTGKSSVRAIVEGMDLEVGQVNQARLGRKTRFAYLAIAEPWPRCRGIAKVDLESGGSRRFEYGEGRFGGEPTFVEARGGGEEDEGYIVGLVHDEGTGESELVILDARSMELEATVKLSSRVPYGFHGTFVSREKLCSQSRTQGGRRKYVEDDNRVYVS</sequence>
<evidence type="ECO:0000313" key="8">
    <source>
        <dbReference type="Proteomes" id="UP001140949"/>
    </source>
</evidence>
<name>A0AAX6FYV3_IRIPA</name>
<evidence type="ECO:0000256" key="5">
    <source>
        <dbReference type="PIRSR" id="PIRSR604294-1"/>
    </source>
</evidence>
<dbReference type="Proteomes" id="UP001140949">
    <property type="component" value="Unassembled WGS sequence"/>
</dbReference>
<dbReference type="EMBL" id="JANAVB010024997">
    <property type="protein sequence ID" value="KAJ6821604.1"/>
    <property type="molecule type" value="Genomic_DNA"/>
</dbReference>
<proteinExistence type="inferred from homology"/>
<evidence type="ECO:0000256" key="1">
    <source>
        <dbReference type="ARBA" id="ARBA00006787"/>
    </source>
</evidence>
<evidence type="ECO:0000256" key="4">
    <source>
        <dbReference type="ARBA" id="ARBA00023004"/>
    </source>
</evidence>
<dbReference type="GO" id="GO:0010436">
    <property type="term" value="F:carotenoid dioxygenase activity"/>
    <property type="evidence" value="ECO:0007669"/>
    <property type="project" value="TreeGrafter"/>
</dbReference>
<evidence type="ECO:0000256" key="3">
    <source>
        <dbReference type="ARBA" id="ARBA00022964"/>
    </source>
</evidence>
<feature type="binding site" evidence="5">
    <location>
        <position position="340"/>
    </location>
    <ligand>
        <name>Fe cation</name>
        <dbReference type="ChEBI" id="CHEBI:24875"/>
        <note>catalytic</note>
    </ligand>
</feature>
<dbReference type="AlphaFoldDB" id="A0AAX6FYV3"/>
<dbReference type="PANTHER" id="PTHR10543:SF101">
    <property type="entry name" value="9-CIS-EPOXYCAROTENOID DIOXYGENASE NCED6, CHLOROPLASTIC"/>
    <property type="match status" value="1"/>
</dbReference>
<feature type="binding site" evidence="5">
    <location>
        <position position="406"/>
    </location>
    <ligand>
        <name>Fe cation</name>
        <dbReference type="ChEBI" id="CHEBI:24875"/>
        <note>catalytic</note>
    </ligand>
</feature>
<feature type="binding site" evidence="5">
    <location>
        <position position="582"/>
    </location>
    <ligand>
        <name>Fe cation</name>
        <dbReference type="ChEBI" id="CHEBI:24875"/>
        <note>catalytic</note>
    </ligand>
</feature>
<comment type="cofactor">
    <cofactor evidence="5">
        <name>Fe(2+)</name>
        <dbReference type="ChEBI" id="CHEBI:29033"/>
    </cofactor>
    <text evidence="5">Binds 1 Fe(2+) ion per subunit.</text>
</comment>
<reference evidence="7" key="1">
    <citation type="journal article" date="2023" name="GigaByte">
        <title>Genome assembly of the bearded iris, Iris pallida Lam.</title>
        <authorList>
            <person name="Bruccoleri R.E."/>
            <person name="Oakeley E.J."/>
            <person name="Faust A.M.E."/>
            <person name="Altorfer M."/>
            <person name="Dessus-Babus S."/>
            <person name="Burckhardt D."/>
            <person name="Oertli M."/>
            <person name="Naumann U."/>
            <person name="Petersen F."/>
            <person name="Wong J."/>
        </authorList>
    </citation>
    <scope>NUCLEOTIDE SEQUENCE</scope>
    <source>
        <strain evidence="7">GSM-AAB239-AS_SAM_17_03QT</strain>
    </source>
</reference>
<keyword evidence="8" id="KW-1185">Reference proteome</keyword>
<organism evidence="7 8">
    <name type="scientific">Iris pallida</name>
    <name type="common">Sweet iris</name>
    <dbReference type="NCBI Taxonomy" id="29817"/>
    <lineage>
        <taxon>Eukaryota</taxon>
        <taxon>Viridiplantae</taxon>
        <taxon>Streptophyta</taxon>
        <taxon>Embryophyta</taxon>
        <taxon>Tracheophyta</taxon>
        <taxon>Spermatophyta</taxon>
        <taxon>Magnoliopsida</taxon>
        <taxon>Liliopsida</taxon>
        <taxon>Asparagales</taxon>
        <taxon>Iridaceae</taxon>
        <taxon>Iridoideae</taxon>
        <taxon>Irideae</taxon>
        <taxon>Iris</taxon>
    </lineage>
</organism>
<feature type="compositionally biased region" description="Polar residues" evidence="6">
    <location>
        <begin position="1"/>
        <end position="16"/>
    </location>
</feature>
<comment type="caution">
    <text evidence="7">The sequence shown here is derived from an EMBL/GenBank/DDBJ whole genome shotgun (WGS) entry which is preliminary data.</text>
</comment>
<keyword evidence="4 5" id="KW-0408">Iron</keyword>
<feature type="binding site" evidence="5">
    <location>
        <position position="290"/>
    </location>
    <ligand>
        <name>Fe cation</name>
        <dbReference type="ChEBI" id="CHEBI:24875"/>
        <note>catalytic</note>
    </ligand>
</feature>
<accession>A0AAX6FYV3</accession>
<reference evidence="7" key="2">
    <citation type="submission" date="2023-04" db="EMBL/GenBank/DDBJ databases">
        <authorList>
            <person name="Bruccoleri R.E."/>
            <person name="Oakeley E.J."/>
            <person name="Faust A.-M."/>
            <person name="Dessus-Babus S."/>
            <person name="Altorfer M."/>
            <person name="Burckhardt D."/>
            <person name="Oertli M."/>
            <person name="Naumann U."/>
            <person name="Petersen F."/>
            <person name="Wong J."/>
        </authorList>
    </citation>
    <scope>NUCLEOTIDE SEQUENCE</scope>
    <source>
        <strain evidence="7">GSM-AAB239-AS_SAM_17_03QT</strain>
        <tissue evidence="7">Leaf</tissue>
    </source>
</reference>
<keyword evidence="2 5" id="KW-0479">Metal-binding</keyword>
<dbReference type="GO" id="GO:0046872">
    <property type="term" value="F:metal ion binding"/>
    <property type="evidence" value="ECO:0007669"/>
    <property type="project" value="UniProtKB-KW"/>
</dbReference>
<dbReference type="GO" id="GO:0016121">
    <property type="term" value="P:carotene catabolic process"/>
    <property type="evidence" value="ECO:0007669"/>
    <property type="project" value="TreeGrafter"/>
</dbReference>
<evidence type="ECO:0000313" key="7">
    <source>
        <dbReference type="EMBL" id="KAJ6821604.1"/>
    </source>
</evidence>
<dbReference type="Pfam" id="PF03055">
    <property type="entry name" value="RPE65"/>
    <property type="match status" value="1"/>
</dbReference>
<evidence type="ECO:0000256" key="6">
    <source>
        <dbReference type="SAM" id="MobiDB-lite"/>
    </source>
</evidence>
<feature type="region of interest" description="Disordered" evidence="6">
    <location>
        <begin position="1"/>
        <end position="30"/>
    </location>
</feature>
<dbReference type="InterPro" id="IPR004294">
    <property type="entry name" value="Carotenoid_Oase"/>
</dbReference>
<dbReference type="GO" id="GO:0009570">
    <property type="term" value="C:chloroplast stroma"/>
    <property type="evidence" value="ECO:0007669"/>
    <property type="project" value="TreeGrafter"/>
</dbReference>
<evidence type="ECO:0000256" key="2">
    <source>
        <dbReference type="ARBA" id="ARBA00022723"/>
    </source>
</evidence>
<dbReference type="PANTHER" id="PTHR10543">
    <property type="entry name" value="BETA-CAROTENE DIOXYGENASE"/>
    <property type="match status" value="1"/>
</dbReference>
<protein>
    <submittedName>
        <fullName evidence="7">9-cis-epoxycarotenoid dioxygenase NCED4, chloroplastic</fullName>
    </submittedName>
</protein>
<gene>
    <name evidence="7" type="ORF">M6B38_391885</name>
</gene>
<keyword evidence="3 7" id="KW-0223">Dioxygenase</keyword>
<keyword evidence="3 7" id="KW-0560">Oxidoreductase</keyword>